<evidence type="ECO:0000256" key="7">
    <source>
        <dbReference type="ARBA" id="ARBA00023010"/>
    </source>
</evidence>
<evidence type="ECO:0000256" key="9">
    <source>
        <dbReference type="HAMAP-Rule" id="MF_00422"/>
    </source>
</evidence>
<keyword evidence="4 9" id="KW-0812">Transmembrane</keyword>
<dbReference type="NCBIfam" id="TIGR00964">
    <property type="entry name" value="secE_bact"/>
    <property type="match status" value="1"/>
</dbReference>
<protein>
    <recommendedName>
        <fullName evidence="9">Protein translocase subunit SecE</fullName>
    </recommendedName>
</protein>
<dbReference type="Pfam" id="PF00584">
    <property type="entry name" value="SecE"/>
    <property type="match status" value="1"/>
</dbReference>
<comment type="caution">
    <text evidence="10">The sequence shown here is derived from an EMBL/GenBank/DDBJ whole genome shotgun (WGS) entry which is preliminary data.</text>
</comment>
<evidence type="ECO:0000256" key="2">
    <source>
        <dbReference type="ARBA" id="ARBA00022448"/>
    </source>
</evidence>
<dbReference type="GO" id="GO:0065002">
    <property type="term" value="P:intracellular protein transmembrane transport"/>
    <property type="evidence" value="ECO:0007669"/>
    <property type="project" value="UniProtKB-UniRule"/>
</dbReference>
<dbReference type="GO" id="GO:0005886">
    <property type="term" value="C:plasma membrane"/>
    <property type="evidence" value="ECO:0007669"/>
    <property type="project" value="UniProtKB-SubCell"/>
</dbReference>
<dbReference type="InterPro" id="IPR001901">
    <property type="entry name" value="Translocase_SecE/Sec61-g"/>
</dbReference>
<proteinExistence type="inferred from homology"/>
<keyword evidence="8 9" id="KW-0472">Membrane</keyword>
<accession>A0A395M0L6</accession>
<keyword evidence="6 9" id="KW-1133">Transmembrane helix</keyword>
<evidence type="ECO:0000313" key="10">
    <source>
        <dbReference type="EMBL" id="RFM24325.1"/>
    </source>
</evidence>
<dbReference type="PANTHER" id="PTHR33910:SF1">
    <property type="entry name" value="PROTEIN TRANSLOCASE SUBUNIT SECE"/>
    <property type="match status" value="1"/>
</dbReference>
<dbReference type="GO" id="GO:0043952">
    <property type="term" value="P:protein transport by the Sec complex"/>
    <property type="evidence" value="ECO:0007669"/>
    <property type="project" value="UniProtKB-UniRule"/>
</dbReference>
<reference evidence="10 11" key="1">
    <citation type="journal article" date="2011" name="ISME J.">
        <title>Community ecology of hot spring cyanobacterial mats: predominant populations and their functional potential.</title>
        <authorList>
            <person name="Klatt C.G."/>
            <person name="Wood J.M."/>
            <person name="Rusch D.B."/>
            <person name="Bateson M.M."/>
            <person name="Hamamura N."/>
            <person name="Heidelberg J.F."/>
            <person name="Grossman A.R."/>
            <person name="Bhaya D."/>
            <person name="Cohan F.M."/>
            <person name="Kuhl M."/>
            <person name="Bryant D.A."/>
            <person name="Ward D.M."/>
        </authorList>
    </citation>
    <scope>NUCLEOTIDE SEQUENCE [LARGE SCALE GENOMIC DNA]</scope>
    <source>
        <strain evidence="10">OS</strain>
    </source>
</reference>
<keyword evidence="3 9" id="KW-1003">Cell membrane</keyword>
<keyword evidence="5 9" id="KW-0653">Protein transport</keyword>
<evidence type="ECO:0000256" key="1">
    <source>
        <dbReference type="ARBA" id="ARBA00004370"/>
    </source>
</evidence>
<comment type="subunit">
    <text evidence="9">Component of the Sec protein translocase complex. Heterotrimer consisting of SecY, SecE and SecG subunits. The heterotrimers can form oligomers, although 1 heterotrimer is thought to be able to translocate proteins. Interacts with the ribosome. Interacts with SecDF, and other proteins may be involved. Interacts with SecA.</text>
</comment>
<feature type="transmembrane region" description="Helical" evidence="9">
    <location>
        <begin position="34"/>
        <end position="58"/>
    </location>
</feature>
<dbReference type="EMBL" id="PHFL01000042">
    <property type="protein sequence ID" value="RFM24325.1"/>
    <property type="molecule type" value="Genomic_DNA"/>
</dbReference>
<dbReference type="HAMAP" id="MF_00422">
    <property type="entry name" value="SecE"/>
    <property type="match status" value="1"/>
</dbReference>
<dbReference type="GO" id="GO:0006605">
    <property type="term" value="P:protein targeting"/>
    <property type="evidence" value="ECO:0007669"/>
    <property type="project" value="UniProtKB-UniRule"/>
</dbReference>
<keyword evidence="2 9" id="KW-0813">Transport</keyword>
<dbReference type="PROSITE" id="PS01067">
    <property type="entry name" value="SECE_SEC61G"/>
    <property type="match status" value="1"/>
</dbReference>
<dbReference type="GO" id="GO:0008320">
    <property type="term" value="F:protein transmembrane transporter activity"/>
    <property type="evidence" value="ECO:0007669"/>
    <property type="project" value="UniProtKB-UniRule"/>
</dbReference>
<evidence type="ECO:0000313" key="11">
    <source>
        <dbReference type="Proteomes" id="UP000266389"/>
    </source>
</evidence>
<evidence type="ECO:0000256" key="8">
    <source>
        <dbReference type="ARBA" id="ARBA00023136"/>
    </source>
</evidence>
<dbReference type="GO" id="GO:0009306">
    <property type="term" value="P:protein secretion"/>
    <property type="evidence" value="ECO:0007669"/>
    <property type="project" value="UniProtKB-UniRule"/>
</dbReference>
<comment type="function">
    <text evidence="9">Essential subunit of the Sec protein translocation channel SecYEG. Clamps together the 2 halves of SecY. May contact the channel plug during translocation.</text>
</comment>
<evidence type="ECO:0000256" key="3">
    <source>
        <dbReference type="ARBA" id="ARBA00022475"/>
    </source>
</evidence>
<dbReference type="Gene3D" id="1.20.5.1030">
    <property type="entry name" value="Preprotein translocase secy subunit"/>
    <property type="match status" value="1"/>
</dbReference>
<comment type="subcellular location">
    <subcellularLocation>
        <location evidence="9">Cell membrane</location>
        <topology evidence="9">Single-pass membrane protein</topology>
    </subcellularLocation>
    <subcellularLocation>
        <location evidence="1">Membrane</location>
    </subcellularLocation>
</comment>
<organism evidence="10 11">
    <name type="scientific">Candidatus Thermochlorobacter aerophilus</name>
    <dbReference type="NCBI Taxonomy" id="1868324"/>
    <lineage>
        <taxon>Bacteria</taxon>
        <taxon>Pseudomonadati</taxon>
        <taxon>Chlorobiota</taxon>
        <taxon>Chlorobiia</taxon>
        <taxon>Chlorobiales</taxon>
        <taxon>Candidatus Thermochlorobacteriaceae</taxon>
        <taxon>Candidatus Thermochlorobacter</taxon>
    </lineage>
</organism>
<dbReference type="AlphaFoldDB" id="A0A395M0L6"/>
<comment type="similarity">
    <text evidence="9">Belongs to the SecE/SEC61-gamma family.</text>
</comment>
<dbReference type="InterPro" id="IPR005807">
    <property type="entry name" value="SecE_bac"/>
</dbReference>
<evidence type="ECO:0000256" key="4">
    <source>
        <dbReference type="ARBA" id="ARBA00022692"/>
    </source>
</evidence>
<dbReference type="InterPro" id="IPR038379">
    <property type="entry name" value="SecE_sf"/>
</dbReference>
<name>A0A395M0L6_9BACT</name>
<keyword evidence="7 9" id="KW-0811">Translocation</keyword>
<evidence type="ECO:0000256" key="6">
    <source>
        <dbReference type="ARBA" id="ARBA00022989"/>
    </source>
</evidence>
<sequence length="63" mass="7247">MKLTEKIGNYYNDVVAEMKKVTWPSKDELRESTLVVLTVAGILALFTFVIDESLNLLIKQFLR</sequence>
<evidence type="ECO:0000256" key="5">
    <source>
        <dbReference type="ARBA" id="ARBA00022927"/>
    </source>
</evidence>
<dbReference type="Proteomes" id="UP000266389">
    <property type="component" value="Unassembled WGS sequence"/>
</dbReference>
<dbReference type="PANTHER" id="PTHR33910">
    <property type="entry name" value="PROTEIN TRANSLOCASE SUBUNIT SECE"/>
    <property type="match status" value="1"/>
</dbReference>
<gene>
    <name evidence="9 10" type="primary">secE</name>
    <name evidence="10" type="ORF">D0433_06395</name>
</gene>